<evidence type="ECO:0000313" key="1">
    <source>
        <dbReference type="EMBL" id="CAB4183472.1"/>
    </source>
</evidence>
<dbReference type="EMBL" id="LR797402">
    <property type="protein sequence ID" value="CAB4214361.1"/>
    <property type="molecule type" value="Genomic_DNA"/>
</dbReference>
<reference evidence="1" key="1">
    <citation type="submission" date="2020-05" db="EMBL/GenBank/DDBJ databases">
        <authorList>
            <person name="Chiriac C."/>
            <person name="Salcher M."/>
            <person name="Ghai R."/>
            <person name="Kavagutti S V."/>
        </authorList>
    </citation>
    <scope>NUCLEOTIDE SEQUENCE</scope>
</reference>
<accession>A0A6J5QID0</accession>
<evidence type="ECO:0000313" key="2">
    <source>
        <dbReference type="EMBL" id="CAB4214361.1"/>
    </source>
</evidence>
<dbReference type="EMBL" id="LR797046">
    <property type="protein sequence ID" value="CAB4183472.1"/>
    <property type="molecule type" value="Genomic_DNA"/>
</dbReference>
<organism evidence="1">
    <name type="scientific">uncultured Caudovirales phage</name>
    <dbReference type="NCBI Taxonomy" id="2100421"/>
    <lineage>
        <taxon>Viruses</taxon>
        <taxon>Duplodnaviria</taxon>
        <taxon>Heunggongvirae</taxon>
        <taxon>Uroviricota</taxon>
        <taxon>Caudoviricetes</taxon>
        <taxon>Peduoviridae</taxon>
        <taxon>Maltschvirus</taxon>
        <taxon>Maltschvirus maltsch</taxon>
    </lineage>
</organism>
<dbReference type="EMBL" id="LR798402">
    <property type="protein sequence ID" value="CAB5229348.1"/>
    <property type="molecule type" value="Genomic_DNA"/>
</dbReference>
<protein>
    <submittedName>
        <fullName evidence="1">Uncharacterized protein</fullName>
    </submittedName>
</protein>
<gene>
    <name evidence="1" type="ORF">UFOVP1103_9</name>
    <name evidence="2" type="ORF">UFOVP1464_35</name>
    <name evidence="3" type="ORF">UFOVP1553_27</name>
</gene>
<proteinExistence type="predicted"/>
<name>A0A6J5QID0_9CAUD</name>
<sequence length="459" mass="46100">MSFWTSIRDTVQSVAVLAGNTFIPGSSILTSQIASKGSQDQLNSTLGKVAQIGTSLYGGSQLFGGSGTQAPVFENGVQVGGGGMSAGGYGAGGLGVDPSLGSTGSIYGTGGYTGGAASVASGGSATGGLWDAAGKYLPNIIGGGMDAYGTYLNRQQAALNANTQGDAITNAARIAADAAKFRPIGVTSRFGASQFGYDANGNLASAGYQLSPEARAQQDRLMRISDRGLTQFNDSFDATQPMFTAANRSMALGNQYLATSPQEQAAKYYADQQALLDPSRTRSLSGLRANLQATGRAGLSTGGTDTLNAANPELEAYYNSLRQQDALLASQATQGGIDYAKAGLGFVGSGGDMMKNAYSTQTSAFAPYSTAVNGANTLEGLGAGTMDAGSALGAKISTAGANVGSLGLRGGMAAADAVRTGTNDASPWGSLLTGAQPIIRDAGGAIANYAGSAIKNWLS</sequence>
<evidence type="ECO:0000313" key="3">
    <source>
        <dbReference type="EMBL" id="CAB5229348.1"/>
    </source>
</evidence>